<evidence type="ECO:0000256" key="2">
    <source>
        <dbReference type="SAM" id="SignalP"/>
    </source>
</evidence>
<dbReference type="Proteomes" id="UP000238348">
    <property type="component" value="Chromosome"/>
</dbReference>
<keyword evidence="1" id="KW-1133">Transmembrane helix</keyword>
<dbReference type="EMBL" id="CP012673">
    <property type="protein sequence ID" value="AUX46218.1"/>
    <property type="molecule type" value="Genomic_DNA"/>
</dbReference>
<name>A0A2L0F3Q9_SORCE</name>
<accession>A0A2L0F3Q9</accession>
<feature type="transmembrane region" description="Helical" evidence="1">
    <location>
        <begin position="269"/>
        <end position="289"/>
    </location>
</feature>
<gene>
    <name evidence="3" type="ORF">SOCE26_077230</name>
</gene>
<evidence type="ECO:0000313" key="3">
    <source>
        <dbReference type="EMBL" id="AUX46218.1"/>
    </source>
</evidence>
<reference evidence="3 4" key="1">
    <citation type="submission" date="2015-09" db="EMBL/GenBank/DDBJ databases">
        <title>Sorangium comparison.</title>
        <authorList>
            <person name="Zaburannyi N."/>
            <person name="Bunk B."/>
            <person name="Overmann J."/>
            <person name="Mueller R."/>
        </authorList>
    </citation>
    <scope>NUCLEOTIDE SEQUENCE [LARGE SCALE GENOMIC DNA]</scope>
    <source>
        <strain evidence="3 4">So ce26</strain>
    </source>
</reference>
<keyword evidence="2" id="KW-0732">Signal</keyword>
<sequence>MCCLVNTAISRALVRAWIAVALVLLPCAGRADAAEGGPEERLRRSADRAVASGLLAEARDLWLQIWQLERSEQAACNVGQLSLRIADMPRAAEFLTACLARAPAPADADARARHASRALDLARAKQAVGALTFAAPRGAELSIGGRPLGRAPLGREVFVAPGSHRVRAALGDVAKEVAVEVRAGEARLVVLDLAALASAAPAAGLMALGGVASAACVVLGAVFLDEADENEREFDMLLERNHGGYRIAGAELQRAQGAYVAMERAEERAAFALAAGALVAGGTLVYALFPRSDGPGKAAAGARLRVEPTAAGARLRLEATW</sequence>
<keyword evidence="1" id="KW-0472">Membrane</keyword>
<protein>
    <recommendedName>
        <fullName evidence="5">PEGA domain-containing protein</fullName>
    </recommendedName>
</protein>
<organism evidence="3 4">
    <name type="scientific">Sorangium cellulosum</name>
    <name type="common">Polyangium cellulosum</name>
    <dbReference type="NCBI Taxonomy" id="56"/>
    <lineage>
        <taxon>Bacteria</taxon>
        <taxon>Pseudomonadati</taxon>
        <taxon>Myxococcota</taxon>
        <taxon>Polyangia</taxon>
        <taxon>Polyangiales</taxon>
        <taxon>Polyangiaceae</taxon>
        <taxon>Sorangium</taxon>
    </lineage>
</organism>
<keyword evidence="1" id="KW-0812">Transmembrane</keyword>
<feature type="transmembrane region" description="Helical" evidence="1">
    <location>
        <begin position="202"/>
        <end position="224"/>
    </location>
</feature>
<dbReference type="AlphaFoldDB" id="A0A2L0F3Q9"/>
<evidence type="ECO:0000313" key="4">
    <source>
        <dbReference type="Proteomes" id="UP000238348"/>
    </source>
</evidence>
<evidence type="ECO:0008006" key="5">
    <source>
        <dbReference type="Google" id="ProtNLM"/>
    </source>
</evidence>
<feature type="signal peptide" evidence="2">
    <location>
        <begin position="1"/>
        <end position="33"/>
    </location>
</feature>
<evidence type="ECO:0000256" key="1">
    <source>
        <dbReference type="SAM" id="Phobius"/>
    </source>
</evidence>
<proteinExistence type="predicted"/>
<feature type="chain" id="PRO_5014629759" description="PEGA domain-containing protein" evidence="2">
    <location>
        <begin position="34"/>
        <end position="321"/>
    </location>
</feature>